<gene>
    <name evidence="1" type="ORF">AOQ84DRAFT_384743</name>
</gene>
<organism evidence="1 2">
    <name type="scientific">Glonium stellatum</name>
    <dbReference type="NCBI Taxonomy" id="574774"/>
    <lineage>
        <taxon>Eukaryota</taxon>
        <taxon>Fungi</taxon>
        <taxon>Dikarya</taxon>
        <taxon>Ascomycota</taxon>
        <taxon>Pezizomycotina</taxon>
        <taxon>Dothideomycetes</taxon>
        <taxon>Pleosporomycetidae</taxon>
        <taxon>Gloniales</taxon>
        <taxon>Gloniaceae</taxon>
        <taxon>Glonium</taxon>
    </lineage>
</organism>
<accession>A0A8E2FCD2</accession>
<dbReference type="EMBL" id="KV748580">
    <property type="protein sequence ID" value="OCL14406.1"/>
    <property type="molecule type" value="Genomic_DNA"/>
</dbReference>
<evidence type="ECO:0000313" key="2">
    <source>
        <dbReference type="Proteomes" id="UP000250140"/>
    </source>
</evidence>
<dbReference type="Proteomes" id="UP000250140">
    <property type="component" value="Unassembled WGS sequence"/>
</dbReference>
<dbReference type="AlphaFoldDB" id="A0A8E2FCD2"/>
<reference evidence="1 2" key="1">
    <citation type="journal article" date="2016" name="Nat. Commun.">
        <title>Ectomycorrhizal ecology is imprinted in the genome of the dominant symbiotic fungus Cenococcum geophilum.</title>
        <authorList>
            <consortium name="DOE Joint Genome Institute"/>
            <person name="Peter M."/>
            <person name="Kohler A."/>
            <person name="Ohm R.A."/>
            <person name="Kuo A."/>
            <person name="Krutzmann J."/>
            <person name="Morin E."/>
            <person name="Arend M."/>
            <person name="Barry K.W."/>
            <person name="Binder M."/>
            <person name="Choi C."/>
            <person name="Clum A."/>
            <person name="Copeland A."/>
            <person name="Grisel N."/>
            <person name="Haridas S."/>
            <person name="Kipfer T."/>
            <person name="LaButti K."/>
            <person name="Lindquist E."/>
            <person name="Lipzen A."/>
            <person name="Maire R."/>
            <person name="Meier B."/>
            <person name="Mihaltcheva S."/>
            <person name="Molinier V."/>
            <person name="Murat C."/>
            <person name="Poggeler S."/>
            <person name="Quandt C.A."/>
            <person name="Sperisen C."/>
            <person name="Tritt A."/>
            <person name="Tisserant E."/>
            <person name="Crous P.W."/>
            <person name="Henrissat B."/>
            <person name="Nehls U."/>
            <person name="Egli S."/>
            <person name="Spatafora J.W."/>
            <person name="Grigoriev I.V."/>
            <person name="Martin F.M."/>
        </authorList>
    </citation>
    <scope>NUCLEOTIDE SEQUENCE [LARGE SCALE GENOMIC DNA]</scope>
    <source>
        <strain evidence="1 2">CBS 207.34</strain>
    </source>
</reference>
<keyword evidence="2" id="KW-1185">Reference proteome</keyword>
<protein>
    <submittedName>
        <fullName evidence="1">Uncharacterized protein</fullName>
    </submittedName>
</protein>
<proteinExistence type="predicted"/>
<evidence type="ECO:0000313" key="1">
    <source>
        <dbReference type="EMBL" id="OCL14406.1"/>
    </source>
</evidence>
<name>A0A8E2FCD2_9PEZI</name>
<dbReference type="OrthoDB" id="2993351at2759"/>
<sequence>MPVVMHWVARTDADDVQFVLGNRPRTYGGQESVYKIELWVVDFDQRKDTNPTAKLETRSLECSRSTFQEAYWMQGKEIFEGVNGPRVIALGHGRNLAAPSPKIRLRPNVITLEPPVQADELPTSVYENFSPAPITAVAIPSKSFRILQAVGLQQ</sequence>